<evidence type="ECO:0000313" key="2">
    <source>
        <dbReference type="EMBL" id="MFC6951681.1"/>
    </source>
</evidence>
<keyword evidence="1" id="KW-0472">Membrane</keyword>
<name>A0ABD5V9F9_9EURY</name>
<reference evidence="2 3" key="1">
    <citation type="journal article" date="2019" name="Int. J. Syst. Evol. Microbiol.">
        <title>The Global Catalogue of Microorganisms (GCM) 10K type strain sequencing project: providing services to taxonomists for standard genome sequencing and annotation.</title>
        <authorList>
            <consortium name="The Broad Institute Genomics Platform"/>
            <consortium name="The Broad Institute Genome Sequencing Center for Infectious Disease"/>
            <person name="Wu L."/>
            <person name="Ma J."/>
        </authorList>
    </citation>
    <scope>NUCLEOTIDE SEQUENCE [LARGE SCALE GENOMIC DNA]</scope>
    <source>
        <strain evidence="2 3">GX26</strain>
    </source>
</reference>
<keyword evidence="3" id="KW-1185">Reference proteome</keyword>
<keyword evidence="1" id="KW-0812">Transmembrane</keyword>
<evidence type="ECO:0000313" key="3">
    <source>
        <dbReference type="Proteomes" id="UP001596395"/>
    </source>
</evidence>
<evidence type="ECO:0000256" key="1">
    <source>
        <dbReference type="SAM" id="Phobius"/>
    </source>
</evidence>
<dbReference type="RefSeq" id="WP_336348700.1">
    <property type="nucleotide sequence ID" value="NZ_JAZAQL010000001.1"/>
</dbReference>
<feature type="transmembrane region" description="Helical" evidence="1">
    <location>
        <begin position="43"/>
        <end position="60"/>
    </location>
</feature>
<gene>
    <name evidence="2" type="ORF">ACFQGB_02280</name>
</gene>
<feature type="transmembrane region" description="Helical" evidence="1">
    <location>
        <begin position="12"/>
        <end position="37"/>
    </location>
</feature>
<feature type="transmembrane region" description="Helical" evidence="1">
    <location>
        <begin position="72"/>
        <end position="91"/>
    </location>
</feature>
<comment type="caution">
    <text evidence="2">The sequence shown here is derived from an EMBL/GenBank/DDBJ whole genome shotgun (WGS) entry which is preliminary data.</text>
</comment>
<dbReference type="AlphaFoldDB" id="A0ABD5V9F9"/>
<keyword evidence="1" id="KW-1133">Transmembrane helix</keyword>
<accession>A0ABD5V9F9</accession>
<dbReference type="Proteomes" id="UP001596395">
    <property type="component" value="Unassembled WGS sequence"/>
</dbReference>
<feature type="transmembrane region" description="Helical" evidence="1">
    <location>
        <begin position="97"/>
        <end position="116"/>
    </location>
</feature>
<dbReference type="EMBL" id="JBHSXN010000001">
    <property type="protein sequence ID" value="MFC6951681.1"/>
    <property type="molecule type" value="Genomic_DNA"/>
</dbReference>
<sequence length="136" mass="13666">MSPESSPRGRSVLAAAARFVAHWLALSVGLVPFAFVVDALDVGPVWLVGGTTLGLAAVAVDRDVAVRTTAALSLAAVSSFFAAQAAAGGALGEPSTAWTVGAAVLAYLAAGVVVSIDVPARVRALVDPVERGRSRD</sequence>
<protein>
    <recommendedName>
        <fullName evidence="4">Holin</fullName>
    </recommendedName>
</protein>
<evidence type="ECO:0008006" key="4">
    <source>
        <dbReference type="Google" id="ProtNLM"/>
    </source>
</evidence>
<organism evidence="2 3">
    <name type="scientific">Halorubellus litoreus</name>
    <dbReference type="NCBI Taxonomy" id="755308"/>
    <lineage>
        <taxon>Archaea</taxon>
        <taxon>Methanobacteriati</taxon>
        <taxon>Methanobacteriota</taxon>
        <taxon>Stenosarchaea group</taxon>
        <taxon>Halobacteria</taxon>
        <taxon>Halobacteriales</taxon>
        <taxon>Halorubellaceae</taxon>
        <taxon>Halorubellus</taxon>
    </lineage>
</organism>
<proteinExistence type="predicted"/>